<sequence length="118" mass="12714">MTDFPDDLLAAQRDLTAVRATLSARLAALPPSAEPMPAWERPDGYWAGARTHPASPGWSEEERQEVAALRERERDLAATIVTHELWASLPAGERMRARDALKHAHEAPAAAGAAGARG</sequence>
<evidence type="ECO:0000313" key="3">
    <source>
        <dbReference type="Proteomes" id="UP001183607"/>
    </source>
</evidence>
<reference evidence="3" key="1">
    <citation type="submission" date="2023-07" db="EMBL/GenBank/DDBJ databases">
        <title>30 novel species of actinomycetes from the DSMZ collection.</title>
        <authorList>
            <person name="Nouioui I."/>
        </authorList>
    </citation>
    <scope>NUCLEOTIDE SEQUENCE [LARGE SCALE GENOMIC DNA]</scope>
    <source>
        <strain evidence="3">DSM 41982</strain>
    </source>
</reference>
<gene>
    <name evidence="2" type="ORF">RM574_25720</name>
</gene>
<feature type="compositionally biased region" description="Low complexity" evidence="1">
    <location>
        <begin position="107"/>
        <end position="118"/>
    </location>
</feature>
<feature type="region of interest" description="Disordered" evidence="1">
    <location>
        <begin position="32"/>
        <end position="62"/>
    </location>
</feature>
<proteinExistence type="predicted"/>
<feature type="compositionally biased region" description="Basic and acidic residues" evidence="1">
    <location>
        <begin position="97"/>
        <end position="106"/>
    </location>
</feature>
<dbReference type="EMBL" id="JAVRER010000056">
    <property type="protein sequence ID" value="MDT0418884.1"/>
    <property type="molecule type" value="Genomic_DNA"/>
</dbReference>
<organism evidence="2 3">
    <name type="scientific">Streptomyces evansiae</name>
    <dbReference type="NCBI Taxonomy" id="3075535"/>
    <lineage>
        <taxon>Bacteria</taxon>
        <taxon>Bacillati</taxon>
        <taxon>Actinomycetota</taxon>
        <taxon>Actinomycetes</taxon>
        <taxon>Kitasatosporales</taxon>
        <taxon>Streptomycetaceae</taxon>
        <taxon>Streptomyces</taxon>
    </lineage>
</organism>
<evidence type="ECO:0000256" key="1">
    <source>
        <dbReference type="SAM" id="MobiDB-lite"/>
    </source>
</evidence>
<comment type="caution">
    <text evidence="2">The sequence shown here is derived from an EMBL/GenBank/DDBJ whole genome shotgun (WGS) entry which is preliminary data.</text>
</comment>
<dbReference type="AlphaFoldDB" id="A0ABD5EBR4"/>
<dbReference type="Proteomes" id="UP001183607">
    <property type="component" value="Unassembled WGS sequence"/>
</dbReference>
<protein>
    <submittedName>
        <fullName evidence="2">Uncharacterized protein</fullName>
    </submittedName>
</protein>
<name>A0ABD5EBR4_9ACTN</name>
<evidence type="ECO:0000313" key="2">
    <source>
        <dbReference type="EMBL" id="MDT0418884.1"/>
    </source>
</evidence>
<dbReference type="RefSeq" id="WP_093853116.1">
    <property type="nucleotide sequence ID" value="NZ_JAVRER010000056.1"/>
</dbReference>
<accession>A0ABD5EBR4</accession>
<feature type="region of interest" description="Disordered" evidence="1">
    <location>
        <begin position="97"/>
        <end position="118"/>
    </location>
</feature>